<evidence type="ECO:0000256" key="1">
    <source>
        <dbReference type="ARBA" id="ARBA00004477"/>
    </source>
</evidence>
<dbReference type="EMBL" id="CAJNNW010032630">
    <property type="protein sequence ID" value="CAE8714366.1"/>
    <property type="molecule type" value="Genomic_DNA"/>
</dbReference>
<accession>A0A813KXE2</accession>
<keyword evidence="10" id="KW-0012">Acyltransferase</keyword>
<dbReference type="PANTHER" id="PTHR12317">
    <property type="entry name" value="DIACYLGLYCEROL O-ACYLTRANSFERASE"/>
    <property type="match status" value="1"/>
</dbReference>
<keyword evidence="5" id="KW-0812">Transmembrane</keyword>
<comment type="caution">
    <text evidence="13">The sequence shown here is derived from an EMBL/GenBank/DDBJ whole genome shotgun (WGS) entry which is preliminary data.</text>
</comment>
<dbReference type="EC" id="2.3.1.-" evidence="11"/>
<sequence length="377" mass="41566">MGFICRRALLLALVAAVLTVGRAEFVEQEGGFYSMVRGFFTRLSGLSDSQQAGLHKEATGSDEDQGKLEADEEVGGTIKKLICRRGVEELRAELEQLLEGRESWAWDGGKELRGVPGGGGASEGGEGLTALDSSRRYMIVWHPHGFIAWSALFVASRMAVQGHPHGDEWFAMVAPTLFRIPFVSEALMLMNARRVDKKVVENLASRGKSFAIQPGGVREQLSTRHDQEQAIFPANLGFLRVAIRHGIDLLPVYIFGENQTFRNLDGYEKATDLLYKKTKFSLPVVTGKFGMPGLMPVATDIHVRWGLPLEVGPADENPSEERVEALFCRYLAALRRIFRLHAQECLGPALAAKGLKIIRLDGKPVPPNEVFVPSSRL</sequence>
<keyword evidence="8" id="KW-0443">Lipid metabolism</keyword>
<keyword evidence="7" id="KW-1133">Transmembrane helix</keyword>
<evidence type="ECO:0000256" key="2">
    <source>
        <dbReference type="ARBA" id="ARBA00005420"/>
    </source>
</evidence>
<keyword evidence="6 11" id="KW-0256">Endoplasmic reticulum</keyword>
<evidence type="ECO:0000256" key="9">
    <source>
        <dbReference type="ARBA" id="ARBA00023136"/>
    </source>
</evidence>
<organism evidence="13 14">
    <name type="scientific">Polarella glacialis</name>
    <name type="common">Dinoflagellate</name>
    <dbReference type="NCBI Taxonomy" id="89957"/>
    <lineage>
        <taxon>Eukaryota</taxon>
        <taxon>Sar</taxon>
        <taxon>Alveolata</taxon>
        <taxon>Dinophyceae</taxon>
        <taxon>Suessiales</taxon>
        <taxon>Suessiaceae</taxon>
        <taxon>Polarella</taxon>
    </lineage>
</organism>
<evidence type="ECO:0000256" key="11">
    <source>
        <dbReference type="RuleBase" id="RU367023"/>
    </source>
</evidence>
<gene>
    <name evidence="13" type="ORF">PGLA2088_LOCUS37963</name>
</gene>
<dbReference type="GO" id="GO:0006629">
    <property type="term" value="P:lipid metabolic process"/>
    <property type="evidence" value="ECO:0007669"/>
    <property type="project" value="UniProtKB-KW"/>
</dbReference>
<feature type="signal peptide" evidence="12">
    <location>
        <begin position="1"/>
        <end position="23"/>
    </location>
</feature>
<evidence type="ECO:0000256" key="7">
    <source>
        <dbReference type="ARBA" id="ARBA00022989"/>
    </source>
</evidence>
<evidence type="ECO:0000313" key="14">
    <source>
        <dbReference type="Proteomes" id="UP000626109"/>
    </source>
</evidence>
<evidence type="ECO:0000256" key="3">
    <source>
        <dbReference type="ARBA" id="ARBA00022516"/>
    </source>
</evidence>
<dbReference type="CDD" id="cd07987">
    <property type="entry name" value="LPLAT_MGAT-like"/>
    <property type="match status" value="1"/>
</dbReference>
<reference evidence="13" key="1">
    <citation type="submission" date="2021-02" db="EMBL/GenBank/DDBJ databases">
        <authorList>
            <person name="Dougan E. K."/>
            <person name="Rhodes N."/>
            <person name="Thang M."/>
            <person name="Chan C."/>
        </authorList>
    </citation>
    <scope>NUCLEOTIDE SEQUENCE</scope>
</reference>
<keyword evidence="3" id="KW-0444">Lipid biosynthesis</keyword>
<dbReference type="Pfam" id="PF03982">
    <property type="entry name" value="DAGAT"/>
    <property type="match status" value="1"/>
</dbReference>
<protein>
    <recommendedName>
        <fullName evidence="11">Acyltransferase</fullName>
        <ecNumber evidence="11">2.3.1.-</ecNumber>
    </recommendedName>
</protein>
<comment type="similarity">
    <text evidence="2 11">Belongs to the diacylglycerol acyltransferase family.</text>
</comment>
<keyword evidence="12" id="KW-0732">Signal</keyword>
<name>A0A813KXE2_POLGL</name>
<evidence type="ECO:0000313" key="13">
    <source>
        <dbReference type="EMBL" id="CAE8714366.1"/>
    </source>
</evidence>
<dbReference type="InterPro" id="IPR007130">
    <property type="entry name" value="DAGAT"/>
</dbReference>
<proteinExistence type="inferred from homology"/>
<dbReference type="GO" id="GO:0005789">
    <property type="term" value="C:endoplasmic reticulum membrane"/>
    <property type="evidence" value="ECO:0007669"/>
    <property type="project" value="UniProtKB-SubCell"/>
</dbReference>
<evidence type="ECO:0000256" key="5">
    <source>
        <dbReference type="ARBA" id="ARBA00022692"/>
    </source>
</evidence>
<evidence type="ECO:0000256" key="10">
    <source>
        <dbReference type="ARBA" id="ARBA00023315"/>
    </source>
</evidence>
<dbReference type="GO" id="GO:0008374">
    <property type="term" value="F:O-acyltransferase activity"/>
    <property type="evidence" value="ECO:0007669"/>
    <property type="project" value="InterPro"/>
</dbReference>
<feature type="chain" id="PRO_5032325565" description="Acyltransferase" evidence="12">
    <location>
        <begin position="24"/>
        <end position="377"/>
    </location>
</feature>
<evidence type="ECO:0000256" key="12">
    <source>
        <dbReference type="SAM" id="SignalP"/>
    </source>
</evidence>
<keyword evidence="4 11" id="KW-0808">Transferase</keyword>
<evidence type="ECO:0000256" key="6">
    <source>
        <dbReference type="ARBA" id="ARBA00022824"/>
    </source>
</evidence>
<comment type="subcellular location">
    <subcellularLocation>
        <location evidence="1 11">Endoplasmic reticulum membrane</location>
        <topology evidence="1 11">Multi-pass membrane protein</topology>
    </subcellularLocation>
</comment>
<dbReference type="AlphaFoldDB" id="A0A813KXE2"/>
<keyword evidence="9" id="KW-0472">Membrane</keyword>
<evidence type="ECO:0000256" key="4">
    <source>
        <dbReference type="ARBA" id="ARBA00022679"/>
    </source>
</evidence>
<dbReference type="Proteomes" id="UP000626109">
    <property type="component" value="Unassembled WGS sequence"/>
</dbReference>
<evidence type="ECO:0000256" key="8">
    <source>
        <dbReference type="ARBA" id="ARBA00023098"/>
    </source>
</evidence>